<dbReference type="CDD" id="cd09274">
    <property type="entry name" value="RNase_HI_RT_Ty3"/>
    <property type="match status" value="1"/>
</dbReference>
<dbReference type="GO" id="GO:0015074">
    <property type="term" value="P:DNA integration"/>
    <property type="evidence" value="ECO:0007669"/>
    <property type="project" value="UniProtKB-KW"/>
</dbReference>
<evidence type="ECO:0000256" key="2">
    <source>
        <dbReference type="ARBA" id="ARBA00022679"/>
    </source>
</evidence>
<comment type="caution">
    <text evidence="17">The sequence shown here is derived from an EMBL/GenBank/DDBJ whole genome shotgun (WGS) entry which is preliminary data.</text>
</comment>
<keyword evidence="12" id="KW-0695">RNA-directed DNA polymerase</keyword>
<evidence type="ECO:0000256" key="14">
    <source>
        <dbReference type="ARBA" id="ARBA00023125"/>
    </source>
</evidence>
<evidence type="ECO:0000256" key="12">
    <source>
        <dbReference type="ARBA" id="ARBA00022918"/>
    </source>
</evidence>
<dbReference type="SUPFAM" id="SSF53098">
    <property type="entry name" value="Ribonuclease H-like"/>
    <property type="match status" value="1"/>
</dbReference>
<dbReference type="GO" id="GO:0003677">
    <property type="term" value="F:DNA binding"/>
    <property type="evidence" value="ECO:0007669"/>
    <property type="project" value="UniProtKB-KW"/>
</dbReference>
<dbReference type="GO" id="GO:0006508">
    <property type="term" value="P:proteolysis"/>
    <property type="evidence" value="ECO:0007669"/>
    <property type="project" value="UniProtKB-KW"/>
</dbReference>
<keyword evidence="11" id="KW-0229">DNA integration</keyword>
<evidence type="ECO:0000256" key="3">
    <source>
        <dbReference type="ARBA" id="ARBA00022695"/>
    </source>
</evidence>
<dbReference type="Pfam" id="PF17917">
    <property type="entry name" value="RT_RNaseH"/>
    <property type="match status" value="1"/>
</dbReference>
<keyword evidence="10" id="KW-0694">RNA-binding</keyword>
<dbReference type="OrthoDB" id="3341476at2759"/>
<evidence type="ECO:0000256" key="7">
    <source>
        <dbReference type="ARBA" id="ARBA00022759"/>
    </source>
</evidence>
<dbReference type="InterPro" id="IPR056924">
    <property type="entry name" value="SH3_Tf2-1"/>
</dbReference>
<dbReference type="InterPro" id="IPR041588">
    <property type="entry name" value="Integrase_H2C2"/>
</dbReference>
<dbReference type="GO" id="GO:0003887">
    <property type="term" value="F:DNA-directed DNA polymerase activity"/>
    <property type="evidence" value="ECO:0007669"/>
    <property type="project" value="UniProtKB-KW"/>
</dbReference>
<dbReference type="EMBL" id="AVOT02065974">
    <property type="protein sequence ID" value="MBW0557897.1"/>
    <property type="molecule type" value="Genomic_DNA"/>
</dbReference>
<keyword evidence="9" id="KW-0460">Magnesium</keyword>
<keyword evidence="7" id="KW-0255">Endonuclease</keyword>
<proteinExistence type="predicted"/>
<evidence type="ECO:0000313" key="18">
    <source>
        <dbReference type="Proteomes" id="UP000765509"/>
    </source>
</evidence>
<dbReference type="PANTHER" id="PTHR37984:SF5">
    <property type="entry name" value="PROTEIN NYNRIN-LIKE"/>
    <property type="match status" value="1"/>
</dbReference>
<dbReference type="InterPro" id="IPR050951">
    <property type="entry name" value="Retrovirus_Pol_polyprotein"/>
</dbReference>
<dbReference type="PROSITE" id="PS50994">
    <property type="entry name" value="INTEGRASE"/>
    <property type="match status" value="1"/>
</dbReference>
<evidence type="ECO:0000256" key="11">
    <source>
        <dbReference type="ARBA" id="ARBA00022908"/>
    </source>
</evidence>
<keyword evidence="14" id="KW-0238">DNA-binding</keyword>
<keyword evidence="13" id="KW-0239">DNA-directed DNA polymerase</keyword>
<keyword evidence="4" id="KW-0540">Nuclease</keyword>
<keyword evidence="15" id="KW-0233">DNA recombination</keyword>
<evidence type="ECO:0000256" key="15">
    <source>
        <dbReference type="ARBA" id="ARBA00023172"/>
    </source>
</evidence>
<dbReference type="GO" id="GO:0003964">
    <property type="term" value="F:RNA-directed DNA polymerase activity"/>
    <property type="evidence" value="ECO:0007669"/>
    <property type="project" value="UniProtKB-KW"/>
</dbReference>
<gene>
    <name evidence="17" type="ORF">O181_097612</name>
</gene>
<accession>A0A9Q3J9L0</accession>
<dbReference type="InterPro" id="IPR041373">
    <property type="entry name" value="RT_RNaseH"/>
</dbReference>
<dbReference type="GO" id="GO:0004519">
    <property type="term" value="F:endonuclease activity"/>
    <property type="evidence" value="ECO:0007669"/>
    <property type="project" value="UniProtKB-KW"/>
</dbReference>
<evidence type="ECO:0000256" key="8">
    <source>
        <dbReference type="ARBA" id="ARBA00022801"/>
    </source>
</evidence>
<dbReference type="GO" id="GO:0005634">
    <property type="term" value="C:nucleus"/>
    <property type="evidence" value="ECO:0007669"/>
    <property type="project" value="UniProtKB-ARBA"/>
</dbReference>
<dbReference type="GO" id="GO:0046872">
    <property type="term" value="F:metal ion binding"/>
    <property type="evidence" value="ECO:0007669"/>
    <property type="project" value="UniProtKB-KW"/>
</dbReference>
<dbReference type="AlphaFoldDB" id="A0A9Q3J9L0"/>
<dbReference type="Proteomes" id="UP000765509">
    <property type="component" value="Unassembled WGS sequence"/>
</dbReference>
<keyword evidence="3" id="KW-0548">Nucleotidyltransferase</keyword>
<feature type="domain" description="Integrase catalytic" evidence="16">
    <location>
        <begin position="326"/>
        <end position="431"/>
    </location>
</feature>
<evidence type="ECO:0000256" key="1">
    <source>
        <dbReference type="ARBA" id="ARBA00022670"/>
    </source>
</evidence>
<evidence type="ECO:0000313" key="17">
    <source>
        <dbReference type="EMBL" id="MBW0557897.1"/>
    </source>
</evidence>
<evidence type="ECO:0000256" key="9">
    <source>
        <dbReference type="ARBA" id="ARBA00022842"/>
    </source>
</evidence>
<protein>
    <recommendedName>
        <fullName evidence="16">Integrase catalytic domain-containing protein</fullName>
    </recommendedName>
</protein>
<dbReference type="GO" id="GO:0004190">
    <property type="term" value="F:aspartic-type endopeptidase activity"/>
    <property type="evidence" value="ECO:0007669"/>
    <property type="project" value="UniProtKB-KW"/>
</dbReference>
<dbReference type="InterPro" id="IPR043502">
    <property type="entry name" value="DNA/RNA_pol_sf"/>
</dbReference>
<dbReference type="Pfam" id="PF17921">
    <property type="entry name" value="Integrase_H2C2"/>
    <property type="match status" value="1"/>
</dbReference>
<evidence type="ECO:0000256" key="5">
    <source>
        <dbReference type="ARBA" id="ARBA00022723"/>
    </source>
</evidence>
<keyword evidence="6" id="KW-0064">Aspartyl protease</keyword>
<organism evidence="17 18">
    <name type="scientific">Austropuccinia psidii MF-1</name>
    <dbReference type="NCBI Taxonomy" id="1389203"/>
    <lineage>
        <taxon>Eukaryota</taxon>
        <taxon>Fungi</taxon>
        <taxon>Dikarya</taxon>
        <taxon>Basidiomycota</taxon>
        <taxon>Pucciniomycotina</taxon>
        <taxon>Pucciniomycetes</taxon>
        <taxon>Pucciniales</taxon>
        <taxon>Sphaerophragmiaceae</taxon>
        <taxon>Austropuccinia</taxon>
    </lineage>
</organism>
<dbReference type="GO" id="GO:0006310">
    <property type="term" value="P:DNA recombination"/>
    <property type="evidence" value="ECO:0007669"/>
    <property type="project" value="UniProtKB-KW"/>
</dbReference>
<dbReference type="InterPro" id="IPR012337">
    <property type="entry name" value="RNaseH-like_sf"/>
</dbReference>
<evidence type="ECO:0000259" key="16">
    <source>
        <dbReference type="PROSITE" id="PS50994"/>
    </source>
</evidence>
<dbReference type="InterPro" id="IPR036397">
    <property type="entry name" value="RNaseH_sf"/>
</dbReference>
<evidence type="ECO:0000256" key="6">
    <source>
        <dbReference type="ARBA" id="ARBA00022750"/>
    </source>
</evidence>
<sequence length="650" mass="74910">MTEERVKAYEELKDSLTNAPFLLMPDWKLPFKLSIGACGEGLGAELHQTQIINEKPVEGPIFFISRHINPTEERYGASLMECLFLVWDLEKLHYYLDGIVFDVITHFNAVKSLLNMKTPNRHMLRWKITIQEYGGNMTIVHKSGNINKNADGLSRWALENTPENPAWVPQEEHYIEGICVTDIGTEFLNQVKESYKMNKNCHILCQLLMKYCKDPSLPSKPEETWKNAYDEGRFHLLDGILYHRTKHTCVIDSTDRTLINTILHECHDSVGAGNLSKDRILERVKTCSWWPNWKKDVAEYCQTCDRCQKANRATGKKFGMIIQIPEPKSPWEIVHMDWVTALPPGGDRCYNAFLVLVDRNSKTPIFLPCHKDDTAMDTAIMICKKVIGHTGLFQNIISDRDPKFTSALWKNLHHLFETKLSFSTAYHPQAEEFKDSYGFTHDWCTLIPDLELEYKTSINSSTGKTPEILEKGWNPRLPYDTLKKDLVDIHPTASSFKLMLDKARHHANRCMKDSSNYAKERWDKSHKPLYFKIGDLVLVSTLNFNNIKGPKKLKDSFAGPFIIKELHGPNAVQLELTGELMNKNPTLPVSLIKPCSSSDKALFPLRNKPPLEIPPLEEGEEKKIVKVLKERRTRNKKEREYLVRYRNPTQ</sequence>
<dbReference type="GO" id="GO:0003723">
    <property type="term" value="F:RNA binding"/>
    <property type="evidence" value="ECO:0007669"/>
    <property type="project" value="UniProtKB-KW"/>
</dbReference>
<name>A0A9Q3J9L0_9BASI</name>
<dbReference type="Pfam" id="PF24626">
    <property type="entry name" value="SH3_Tf2-1"/>
    <property type="match status" value="1"/>
</dbReference>
<keyword evidence="8" id="KW-0378">Hydrolase</keyword>
<keyword evidence="1" id="KW-0645">Protease</keyword>
<dbReference type="SUPFAM" id="SSF56672">
    <property type="entry name" value="DNA/RNA polymerases"/>
    <property type="match status" value="1"/>
</dbReference>
<keyword evidence="2" id="KW-0808">Transferase</keyword>
<dbReference type="InterPro" id="IPR001584">
    <property type="entry name" value="Integrase_cat-core"/>
</dbReference>
<keyword evidence="18" id="KW-1185">Reference proteome</keyword>
<dbReference type="PANTHER" id="PTHR37984">
    <property type="entry name" value="PROTEIN CBG26694"/>
    <property type="match status" value="1"/>
</dbReference>
<evidence type="ECO:0000256" key="4">
    <source>
        <dbReference type="ARBA" id="ARBA00022722"/>
    </source>
</evidence>
<evidence type="ECO:0000256" key="10">
    <source>
        <dbReference type="ARBA" id="ARBA00022884"/>
    </source>
</evidence>
<dbReference type="Gene3D" id="3.30.420.10">
    <property type="entry name" value="Ribonuclease H-like superfamily/Ribonuclease H"/>
    <property type="match status" value="1"/>
</dbReference>
<keyword evidence="5" id="KW-0479">Metal-binding</keyword>
<reference evidence="17" key="1">
    <citation type="submission" date="2021-03" db="EMBL/GenBank/DDBJ databases">
        <title>Draft genome sequence of rust myrtle Austropuccinia psidii MF-1, a brazilian biotype.</title>
        <authorList>
            <person name="Quecine M.C."/>
            <person name="Pachon D.M.R."/>
            <person name="Bonatelli M.L."/>
            <person name="Correr F.H."/>
            <person name="Franceschini L.M."/>
            <person name="Leite T.F."/>
            <person name="Margarido G.R.A."/>
            <person name="Almeida C.A."/>
            <person name="Ferrarezi J.A."/>
            <person name="Labate C.A."/>
        </authorList>
    </citation>
    <scope>NUCLEOTIDE SEQUENCE</scope>
    <source>
        <strain evidence="17">MF-1</strain>
    </source>
</reference>
<dbReference type="Gene3D" id="1.10.340.70">
    <property type="match status" value="1"/>
</dbReference>
<evidence type="ECO:0000256" key="13">
    <source>
        <dbReference type="ARBA" id="ARBA00022932"/>
    </source>
</evidence>